<dbReference type="SUPFAM" id="SSF50129">
    <property type="entry name" value="GroES-like"/>
    <property type="match status" value="1"/>
</dbReference>
<name>A0AAD4ETY0_9PEZI</name>
<dbReference type="InterPro" id="IPR020806">
    <property type="entry name" value="PKS_PP-bd"/>
</dbReference>
<feature type="domain" description="Carrier" evidence="8">
    <location>
        <begin position="1847"/>
        <end position="1923"/>
    </location>
</feature>
<comment type="caution">
    <text evidence="11">The sequence shown here is derived from an EMBL/GenBank/DDBJ whole genome shotgun (WGS) entry which is preliminary data.</text>
</comment>
<evidence type="ECO:0000256" key="3">
    <source>
        <dbReference type="ARBA" id="ARBA00022679"/>
    </source>
</evidence>
<dbReference type="InterPro" id="IPR020843">
    <property type="entry name" value="ER"/>
</dbReference>
<evidence type="ECO:0000313" key="12">
    <source>
        <dbReference type="Proteomes" id="UP001197093"/>
    </source>
</evidence>
<dbReference type="Proteomes" id="UP001197093">
    <property type="component" value="Unassembled WGS sequence"/>
</dbReference>
<dbReference type="Pfam" id="PF13602">
    <property type="entry name" value="ADH_zinc_N_2"/>
    <property type="match status" value="1"/>
</dbReference>
<dbReference type="PROSITE" id="PS52004">
    <property type="entry name" value="KS3_2"/>
    <property type="match status" value="1"/>
</dbReference>
<dbReference type="CDD" id="cd05195">
    <property type="entry name" value="enoyl_red"/>
    <property type="match status" value="1"/>
</dbReference>
<dbReference type="GO" id="GO:0016491">
    <property type="term" value="F:oxidoreductase activity"/>
    <property type="evidence" value="ECO:0007669"/>
    <property type="project" value="UniProtKB-KW"/>
</dbReference>
<proteinExistence type="predicted"/>
<dbReference type="InterPro" id="IPR009081">
    <property type="entry name" value="PP-bd_ACP"/>
</dbReference>
<dbReference type="InterPro" id="IPR014030">
    <property type="entry name" value="Ketoacyl_synth_N"/>
</dbReference>
<dbReference type="CDD" id="cd00833">
    <property type="entry name" value="PKS"/>
    <property type="match status" value="1"/>
</dbReference>
<comment type="caution">
    <text evidence="6">Lacks conserved residue(s) required for the propagation of feature annotation.</text>
</comment>
<dbReference type="InterPro" id="IPR014043">
    <property type="entry name" value="Acyl_transferase_dom"/>
</dbReference>
<dbReference type="SMART" id="SM00822">
    <property type="entry name" value="PKS_KR"/>
    <property type="match status" value="1"/>
</dbReference>
<feature type="domain" description="Ketosynthase family 3 (KS3)" evidence="9">
    <location>
        <begin position="1"/>
        <end position="342"/>
    </location>
</feature>
<dbReference type="InterPro" id="IPR016036">
    <property type="entry name" value="Malonyl_transacylase_ACP-bd"/>
</dbReference>
<evidence type="ECO:0008006" key="13">
    <source>
        <dbReference type="Google" id="ProtNLM"/>
    </source>
</evidence>
<evidence type="ECO:0000256" key="7">
    <source>
        <dbReference type="SAM" id="MobiDB-lite"/>
    </source>
</evidence>
<dbReference type="GO" id="GO:0031177">
    <property type="term" value="F:phosphopantetheine binding"/>
    <property type="evidence" value="ECO:0007669"/>
    <property type="project" value="InterPro"/>
</dbReference>
<evidence type="ECO:0000256" key="5">
    <source>
        <dbReference type="ARBA" id="ARBA00023268"/>
    </source>
</evidence>
<accession>A0AAD4ETY0</accession>
<dbReference type="GO" id="GO:0006633">
    <property type="term" value="P:fatty acid biosynthetic process"/>
    <property type="evidence" value="ECO:0007669"/>
    <property type="project" value="TreeGrafter"/>
</dbReference>
<dbReference type="PROSITE" id="PS52019">
    <property type="entry name" value="PKS_MFAS_DH"/>
    <property type="match status" value="1"/>
</dbReference>
<reference evidence="11" key="1">
    <citation type="submission" date="2023-02" db="EMBL/GenBank/DDBJ databases">
        <authorList>
            <person name="Palmer J.M."/>
        </authorList>
    </citation>
    <scope>NUCLEOTIDE SEQUENCE</scope>
    <source>
        <strain evidence="11">FW57</strain>
    </source>
</reference>
<dbReference type="Gene3D" id="3.10.129.120">
    <property type="match status" value="1"/>
</dbReference>
<dbReference type="InterPro" id="IPR011032">
    <property type="entry name" value="GroES-like_sf"/>
</dbReference>
<dbReference type="Pfam" id="PF00550">
    <property type="entry name" value="PP-binding"/>
    <property type="match status" value="1"/>
</dbReference>
<keyword evidence="1" id="KW-0596">Phosphopantetheine</keyword>
<dbReference type="SUPFAM" id="SSF55048">
    <property type="entry name" value="Probable ACP-binding domain of malonyl-CoA ACP transacylase"/>
    <property type="match status" value="1"/>
</dbReference>
<dbReference type="Gene3D" id="3.30.70.3290">
    <property type="match status" value="1"/>
</dbReference>
<dbReference type="InterPro" id="IPR036736">
    <property type="entry name" value="ACP-like_sf"/>
</dbReference>
<dbReference type="Gene3D" id="3.40.50.720">
    <property type="entry name" value="NAD(P)-binding Rossmann-like Domain"/>
    <property type="match status" value="1"/>
</dbReference>
<organism evidence="11 12">
    <name type="scientific">Staphylotrichum longicolle</name>
    <dbReference type="NCBI Taxonomy" id="669026"/>
    <lineage>
        <taxon>Eukaryota</taxon>
        <taxon>Fungi</taxon>
        <taxon>Dikarya</taxon>
        <taxon>Ascomycota</taxon>
        <taxon>Pezizomycotina</taxon>
        <taxon>Sordariomycetes</taxon>
        <taxon>Sordariomycetidae</taxon>
        <taxon>Sordariales</taxon>
        <taxon>Chaetomiaceae</taxon>
        <taxon>Staphylotrichum</taxon>
    </lineage>
</organism>
<dbReference type="Pfam" id="PF00109">
    <property type="entry name" value="ketoacyl-synt"/>
    <property type="match status" value="1"/>
</dbReference>
<feature type="region of interest" description="N-terminal hotdog fold" evidence="6">
    <location>
        <begin position="679"/>
        <end position="838"/>
    </location>
</feature>
<evidence type="ECO:0000259" key="10">
    <source>
        <dbReference type="PROSITE" id="PS52019"/>
    </source>
</evidence>
<dbReference type="InterPro" id="IPR013968">
    <property type="entry name" value="PKS_KR"/>
</dbReference>
<protein>
    <recommendedName>
        <fullName evidence="13">Polyketide synthase</fullName>
    </recommendedName>
</protein>
<dbReference type="InterPro" id="IPR049900">
    <property type="entry name" value="PKS_mFAS_DH"/>
</dbReference>
<keyword evidence="5" id="KW-0511">Multifunctional enzyme</keyword>
<evidence type="ECO:0000259" key="9">
    <source>
        <dbReference type="PROSITE" id="PS52004"/>
    </source>
</evidence>
<feature type="region of interest" description="Disordered" evidence="7">
    <location>
        <begin position="1808"/>
        <end position="1827"/>
    </location>
</feature>
<dbReference type="GO" id="GO:1901336">
    <property type="term" value="P:lactone biosynthetic process"/>
    <property type="evidence" value="ECO:0007669"/>
    <property type="project" value="UniProtKB-ARBA"/>
</dbReference>
<dbReference type="InterPro" id="IPR006162">
    <property type="entry name" value="Ppantetheine_attach_site"/>
</dbReference>
<sequence length="1925" mass="209295">MDPQQRQLSEVVYEGMENAGITMDDVDGAPVGCFVGSFACDYGDIQARNPEKRAAAAQIGIGRAMLSNRISHFFNLKGPSMTVDTACSGSLICVDLACRYLQTREISSAIVAGANIYLSPEHVMDHYMGAQGTASLSGRCHTFDAKADGYIKAEAVNMLYLKRLDDAIRDGDPIRAVVRGSATNSDGWTAGIASPNSEAQSAVIRQAYANAGITDLSSTGYVEFHGTGTRAGDAIEAAGVASVFAPFRAAHDPLRVGSIKANVGHSEPAAGISALIKVILSLENAVIPGNPTFITPNPKIDFDRLRIAPSRHARRWESVGPRRASVNSFGYGGSNAHVVVDEYRGIKNHITSYAADTDDLFSEDERLPRPQVLVFSANDQQSLQNQFSAVDRHLSDPAVSLRLRDLAYTLAERRSRHYHRAYTLADDARLDSQSLEWGTANAEPPKIGFIMTGQGAQWPEMGKDLLDNFPAARRRVRHLDKVLQHVSDPPTWSLFDELKYPRNPQHLQLPHMSQPLATALQLGILAVLEESGVLCHAVVGHSSGEIAAAVAAGYLTPEQAILIAYYRGKATSEALPSGSFGMMAVGLEPEAVATYLEDTSIEIACVNSPKSTTLSGTTSELAELEKTLTHEGHFARRLRVDVAYHSRHMAPAADKYRALLQNNVPWHSTGQDNPAVQMHSSTTGEVVSGGLGPDYWVRNMSSTVLFHQAFRSMITQDNGVDLLIEIGPSSVLSGPVGQIQKAAGSAIPYTCAWERGPNAMRTFLHLAGRLFNMGCPISLAPFNADGEPEAPQFVSDLPNYCWNHSVKYWHETAASRDWRFRRFLHHDLLGTKILGTPWNHPIWQKSVRLVAPPEVLKPLEHPDPASVWYKAMRDVGLRFGPAFQRQTMIEATAGSQVSRACVDLTAPESRYPQSQYPLHPAVIDACFQTTMPSLSSGHRSAVDALSVPALIDDIVISAQNDAALPKRGMAASAARWSGEGRRGDPRQLMVDVRTYDADNGRMLLHLKGLRFHELEIPAPKKPHTYTKVVWNEDVHFITPTQMAEVLRGIGRTGEEEPSVARVAKVAQLCAHKNPSARILEVELEGSTTAGQSFWIDKLRASAGQLVRDCPFRLSLSSQLAGLDARRRYATEANVEYATHDSSQPFGPQIEGDGEKFDIILLRILYIGTPNCRLVWVTMGRVSFGAIDTALQHINSVTDLKHVDAEFVERGGIYHISRIVTDTVVNSAELEARQGKECVEKIIRGHESVIRLISNRRGALDSLTYVQVAETQPLGEDEVEIEIRAAALNFKDLANAMGFVPANNHFFGLEGAGIVSHIGKSVHNVQPGDRVFLVSTNQEGCFANRSILIHSATGGVGLAAVQFCNYLGAEVYATVGTDAKRAFLTDGFNIPRHRIFSSRSTHFSTQLMEATDGRGVDVILNSLTGDMLHESWRCIAENGTFIEIGKRDLLDRNSLSMEPFNRNASYRAVDMSRKSMPAEIIFSLGKYLVDKINQGHLKPLHICKVFPFRETVEAFRYMQQGKHLGKIVISYEDSGTVTLPVRPLSPSLQLRPDAAYLIVGGLRGLCGSLAIYMARKGAQQIVAVARSGHEDPATQAVVHKLKALGCHVDLVRGDVTVLQDVRRAFQQASRPVAGVIQGAMVLRDRMFADMTAAEFREPVAPKVRGTWNLHAVSLEQEAPLDFFTMLASVSGVAGHISQSNYAAGNVFQDNFAAYRRQRGLPACTVDLGVVGDVGYLVEHNLMPRLEAQGWTPINEALLHRILHVSILQQTSGGQNVDDTVITGLTVPIIPPHSPLDPVHRFSTLGATAASSGRGESAAGTAGSEGDPRLQILKSVSKGSSGSSVDHGVALAAAVDVVNAVLTRSLGAAEPLEPHRPMASYGIDSLVAVELRNWARRELAIEVSGLEVVGAKTLVALCEGMLKKMVA</sequence>
<dbReference type="PANTHER" id="PTHR43775:SF18">
    <property type="entry name" value="ENZYME, PUTATIVE (JCVI)-RELATED"/>
    <property type="match status" value="1"/>
</dbReference>
<evidence type="ECO:0000256" key="2">
    <source>
        <dbReference type="ARBA" id="ARBA00022553"/>
    </source>
</evidence>
<dbReference type="Gene3D" id="3.90.180.10">
    <property type="entry name" value="Medium-chain alcohol dehydrogenases, catalytic domain"/>
    <property type="match status" value="2"/>
</dbReference>
<feature type="compositionally biased region" description="Low complexity" evidence="7">
    <location>
        <begin position="1808"/>
        <end position="1823"/>
    </location>
</feature>
<dbReference type="InterPro" id="IPR016039">
    <property type="entry name" value="Thiolase-like"/>
</dbReference>
<feature type="domain" description="PKS/mFAS DH" evidence="10">
    <location>
        <begin position="679"/>
        <end position="1020"/>
    </location>
</feature>
<dbReference type="InterPro" id="IPR032821">
    <property type="entry name" value="PKS_assoc"/>
</dbReference>
<dbReference type="SMART" id="SM00823">
    <property type="entry name" value="PKS_PP"/>
    <property type="match status" value="1"/>
</dbReference>
<dbReference type="SMART" id="SM00829">
    <property type="entry name" value="PKS_ER"/>
    <property type="match status" value="1"/>
</dbReference>
<keyword evidence="2" id="KW-0597">Phosphoprotein</keyword>
<dbReference type="InterPro" id="IPR057326">
    <property type="entry name" value="KR_dom"/>
</dbReference>
<dbReference type="InterPro" id="IPR036291">
    <property type="entry name" value="NAD(P)-bd_dom_sf"/>
</dbReference>
<dbReference type="InterPro" id="IPR001227">
    <property type="entry name" value="Ac_transferase_dom_sf"/>
</dbReference>
<dbReference type="EMBL" id="JAHCVI010000003">
    <property type="protein sequence ID" value="KAG7287346.1"/>
    <property type="molecule type" value="Genomic_DNA"/>
</dbReference>
<dbReference type="InterPro" id="IPR049551">
    <property type="entry name" value="PKS_DH_C"/>
</dbReference>
<dbReference type="PANTHER" id="PTHR43775">
    <property type="entry name" value="FATTY ACID SYNTHASE"/>
    <property type="match status" value="1"/>
</dbReference>
<gene>
    <name evidence="11" type="ORF">NEMBOFW57_006856</name>
</gene>
<dbReference type="Gene3D" id="3.40.366.10">
    <property type="entry name" value="Malonyl-Coenzyme A Acyl Carrier Protein, domain 2"/>
    <property type="match status" value="1"/>
</dbReference>
<dbReference type="PROSITE" id="PS00012">
    <property type="entry name" value="PHOSPHOPANTETHEINE"/>
    <property type="match status" value="1"/>
</dbReference>
<dbReference type="FunFam" id="3.40.50.720:FF:000209">
    <property type="entry name" value="Polyketide synthase Pks12"/>
    <property type="match status" value="1"/>
</dbReference>
<evidence type="ECO:0000256" key="6">
    <source>
        <dbReference type="PROSITE-ProRule" id="PRU01363"/>
    </source>
</evidence>
<dbReference type="InterPro" id="IPR050091">
    <property type="entry name" value="PKS_NRPS_Biosynth_Enz"/>
</dbReference>
<dbReference type="GO" id="GO:0044550">
    <property type="term" value="P:secondary metabolite biosynthetic process"/>
    <property type="evidence" value="ECO:0007669"/>
    <property type="project" value="TreeGrafter"/>
</dbReference>
<dbReference type="SUPFAM" id="SSF51735">
    <property type="entry name" value="NAD(P)-binding Rossmann-fold domains"/>
    <property type="match status" value="2"/>
</dbReference>
<dbReference type="Gene3D" id="1.10.1200.10">
    <property type="entry name" value="ACP-like"/>
    <property type="match status" value="1"/>
</dbReference>
<keyword evidence="3" id="KW-0808">Transferase</keyword>
<evidence type="ECO:0000259" key="8">
    <source>
        <dbReference type="PROSITE" id="PS50075"/>
    </source>
</evidence>
<evidence type="ECO:0000256" key="1">
    <source>
        <dbReference type="ARBA" id="ARBA00022450"/>
    </source>
</evidence>
<dbReference type="SUPFAM" id="SSF53901">
    <property type="entry name" value="Thiolase-like"/>
    <property type="match status" value="1"/>
</dbReference>
<dbReference type="Pfam" id="PF08240">
    <property type="entry name" value="ADH_N"/>
    <property type="match status" value="1"/>
</dbReference>
<evidence type="ECO:0000313" key="11">
    <source>
        <dbReference type="EMBL" id="KAG7287346.1"/>
    </source>
</evidence>
<evidence type="ECO:0000256" key="4">
    <source>
        <dbReference type="ARBA" id="ARBA00023002"/>
    </source>
</evidence>
<dbReference type="InterPro" id="IPR013154">
    <property type="entry name" value="ADH-like_N"/>
</dbReference>
<dbReference type="SUPFAM" id="SSF52151">
    <property type="entry name" value="FabD/lysophospholipase-like"/>
    <property type="match status" value="1"/>
</dbReference>
<dbReference type="Pfam" id="PF00698">
    <property type="entry name" value="Acyl_transf_1"/>
    <property type="match status" value="1"/>
</dbReference>
<dbReference type="SUPFAM" id="SSF47336">
    <property type="entry name" value="ACP-like"/>
    <property type="match status" value="1"/>
</dbReference>
<dbReference type="InterPro" id="IPR020841">
    <property type="entry name" value="PKS_Beta-ketoAc_synthase_dom"/>
</dbReference>
<feature type="region of interest" description="C-terminal hotdog fold" evidence="6">
    <location>
        <begin position="860"/>
        <end position="1020"/>
    </location>
</feature>
<dbReference type="PROSITE" id="PS50075">
    <property type="entry name" value="CARRIER"/>
    <property type="match status" value="1"/>
</dbReference>
<dbReference type="Pfam" id="PF08659">
    <property type="entry name" value="KR"/>
    <property type="match status" value="1"/>
</dbReference>
<dbReference type="Gene3D" id="3.40.47.10">
    <property type="match status" value="1"/>
</dbReference>
<keyword evidence="4" id="KW-0560">Oxidoreductase</keyword>
<dbReference type="Pfam" id="PF14765">
    <property type="entry name" value="PS-DH"/>
    <property type="match status" value="1"/>
</dbReference>
<dbReference type="InterPro" id="IPR016035">
    <property type="entry name" value="Acyl_Trfase/lysoPLipase"/>
</dbReference>
<dbReference type="GO" id="GO:0004312">
    <property type="term" value="F:fatty acid synthase activity"/>
    <property type="evidence" value="ECO:0007669"/>
    <property type="project" value="TreeGrafter"/>
</dbReference>
<dbReference type="Pfam" id="PF02801">
    <property type="entry name" value="Ketoacyl-synt_C"/>
    <property type="match status" value="1"/>
</dbReference>
<dbReference type="SMART" id="SM00825">
    <property type="entry name" value="PKS_KS"/>
    <property type="match status" value="1"/>
</dbReference>
<keyword evidence="12" id="KW-1185">Reference proteome</keyword>
<dbReference type="SMART" id="SM00827">
    <property type="entry name" value="PKS_AT"/>
    <property type="match status" value="1"/>
</dbReference>
<dbReference type="InterPro" id="IPR014031">
    <property type="entry name" value="Ketoacyl_synth_C"/>
</dbReference>
<dbReference type="Pfam" id="PF16197">
    <property type="entry name" value="KAsynt_C_assoc"/>
    <property type="match status" value="1"/>
</dbReference>